<dbReference type="GO" id="GO:0016787">
    <property type="term" value="F:hydrolase activity"/>
    <property type="evidence" value="ECO:0007669"/>
    <property type="project" value="UniProtKB-KW"/>
</dbReference>
<keyword evidence="6 7" id="KW-0066">ATP synthesis</keyword>
<dbReference type="Pfam" id="PF00213">
    <property type="entry name" value="OSCP"/>
    <property type="match status" value="1"/>
</dbReference>
<keyword evidence="7" id="KW-1003">Cell membrane</keyword>
<keyword evidence="7" id="KW-0139">CF(1)</keyword>
<keyword evidence="5 7" id="KW-0472">Membrane</keyword>
<evidence type="ECO:0000256" key="2">
    <source>
        <dbReference type="ARBA" id="ARBA00022448"/>
    </source>
</evidence>
<comment type="similarity">
    <text evidence="7">Belongs to the ATPase delta chain family.</text>
</comment>
<evidence type="ECO:0000256" key="5">
    <source>
        <dbReference type="ARBA" id="ARBA00023136"/>
    </source>
</evidence>
<keyword evidence="2 7" id="KW-0813">Transport</keyword>
<evidence type="ECO:0000256" key="3">
    <source>
        <dbReference type="ARBA" id="ARBA00022781"/>
    </source>
</evidence>
<evidence type="ECO:0000256" key="6">
    <source>
        <dbReference type="ARBA" id="ARBA00023310"/>
    </source>
</evidence>
<dbReference type="InterPro" id="IPR000711">
    <property type="entry name" value="ATPase_OSCP/dsu"/>
</dbReference>
<dbReference type="PATRIC" id="fig|1302648.3.peg.1522"/>
<sequence length="180" mass="20507">MKLDKNTVAKRYGKAIYELATEKGQAEDVYNELLSLREIFEALPDLGNILSDRRLNLQEKRSLMDELIQNFTGIVYNALEVIFKYGRMYDLLLIIDEYEKRYDDDKGLLLGSVTTAVPLKKEQKDKLATKVAQKFGYETANLQENVDPSIVGGILVETNGRVIDGSLKTQIENLRKKLSK</sequence>
<dbReference type="PRINTS" id="PR00125">
    <property type="entry name" value="ATPASEDELTA"/>
</dbReference>
<dbReference type="NCBIfam" id="NF004401">
    <property type="entry name" value="PRK05758.2-1"/>
    <property type="match status" value="1"/>
</dbReference>
<reference evidence="8 9" key="1">
    <citation type="submission" date="2014-08" db="EMBL/GenBank/DDBJ databases">
        <title>Genome sequence of Tetragenococcus muriaticus.</title>
        <authorList>
            <person name="Chuea-nongthon C."/>
            <person name="Rodtong S."/>
            <person name="Yongsawatdigul J."/>
            <person name="Steele J.L."/>
            <person name="Liu X.-y."/>
            <person name="Speers J."/>
            <person name="Glasner J.D."/>
            <person name="Neeno-Eckwall E.C."/>
        </authorList>
    </citation>
    <scope>NUCLEOTIDE SEQUENCE [LARGE SCALE GENOMIC DNA]</scope>
    <source>
        <strain evidence="8 9">3MR10-3</strain>
    </source>
</reference>
<dbReference type="Proteomes" id="UP000029381">
    <property type="component" value="Unassembled WGS sequence"/>
</dbReference>
<keyword evidence="4 7" id="KW-0406">Ion transport</keyword>
<dbReference type="GO" id="GO:0005886">
    <property type="term" value="C:plasma membrane"/>
    <property type="evidence" value="ECO:0007669"/>
    <property type="project" value="UniProtKB-SubCell"/>
</dbReference>
<evidence type="ECO:0000256" key="7">
    <source>
        <dbReference type="HAMAP-Rule" id="MF_01416"/>
    </source>
</evidence>
<dbReference type="RefSeq" id="WP_028790154.1">
    <property type="nucleotide sequence ID" value="NZ_JPVT01000164.1"/>
</dbReference>
<dbReference type="GO" id="GO:0046933">
    <property type="term" value="F:proton-transporting ATP synthase activity, rotational mechanism"/>
    <property type="evidence" value="ECO:0007669"/>
    <property type="project" value="UniProtKB-UniRule"/>
</dbReference>
<dbReference type="SUPFAM" id="SSF47928">
    <property type="entry name" value="N-terminal domain of the delta subunit of the F1F0-ATP synthase"/>
    <property type="match status" value="1"/>
</dbReference>
<evidence type="ECO:0000256" key="4">
    <source>
        <dbReference type="ARBA" id="ARBA00023065"/>
    </source>
</evidence>
<proteinExistence type="inferred from homology"/>
<evidence type="ECO:0000313" key="9">
    <source>
        <dbReference type="Proteomes" id="UP000029381"/>
    </source>
</evidence>
<dbReference type="NCBIfam" id="TIGR01145">
    <property type="entry name" value="ATP_synt_delta"/>
    <property type="match status" value="1"/>
</dbReference>
<gene>
    <name evidence="7" type="primary">atpH</name>
    <name evidence="8" type="ORF">TMU3MR103_1558</name>
</gene>
<dbReference type="InterPro" id="IPR026015">
    <property type="entry name" value="ATP_synth_OSCP/delta_N_sf"/>
</dbReference>
<dbReference type="AlphaFoldDB" id="A0A091BXJ5"/>
<evidence type="ECO:0000256" key="1">
    <source>
        <dbReference type="ARBA" id="ARBA00004370"/>
    </source>
</evidence>
<accession>A0A091BXJ5</accession>
<evidence type="ECO:0000313" key="8">
    <source>
        <dbReference type="EMBL" id="KFN90331.1"/>
    </source>
</evidence>
<keyword evidence="9" id="KW-1185">Reference proteome</keyword>
<dbReference type="HAMAP" id="MF_01416">
    <property type="entry name" value="ATP_synth_delta_bact"/>
    <property type="match status" value="1"/>
</dbReference>
<organism evidence="8 9">
    <name type="scientific">Tetragenococcus muriaticus 3MR10-3</name>
    <dbReference type="NCBI Taxonomy" id="1302648"/>
    <lineage>
        <taxon>Bacteria</taxon>
        <taxon>Bacillati</taxon>
        <taxon>Bacillota</taxon>
        <taxon>Bacilli</taxon>
        <taxon>Lactobacillales</taxon>
        <taxon>Enterococcaceae</taxon>
        <taxon>Tetragenococcus</taxon>
    </lineage>
</organism>
<dbReference type="PANTHER" id="PTHR11910">
    <property type="entry name" value="ATP SYNTHASE DELTA CHAIN"/>
    <property type="match status" value="1"/>
</dbReference>
<comment type="function">
    <text evidence="7">F(1)F(0) ATP synthase produces ATP from ADP in the presence of a proton or sodium gradient. F-type ATPases consist of two structural domains, F(1) containing the extramembraneous catalytic core and F(0) containing the membrane proton channel, linked together by a central stalk and a peripheral stalk. During catalysis, ATP synthesis in the catalytic domain of F(1) is coupled via a rotary mechanism of the central stalk subunits to proton translocation.</text>
</comment>
<dbReference type="EMBL" id="JPVT01000164">
    <property type="protein sequence ID" value="KFN90331.1"/>
    <property type="molecule type" value="Genomic_DNA"/>
</dbReference>
<dbReference type="Gene3D" id="1.10.520.20">
    <property type="entry name" value="N-terminal domain of the delta subunit of the F1F0-ATP synthase"/>
    <property type="match status" value="1"/>
</dbReference>
<keyword evidence="3 7" id="KW-0375">Hydrogen ion transport</keyword>
<comment type="subcellular location">
    <subcellularLocation>
        <location evidence="7">Cell membrane</location>
        <topology evidence="7">Peripheral membrane protein</topology>
    </subcellularLocation>
    <subcellularLocation>
        <location evidence="1">Membrane</location>
    </subcellularLocation>
</comment>
<comment type="caution">
    <text evidence="8">The sequence shown here is derived from an EMBL/GenBank/DDBJ whole genome shotgun (WGS) entry which is preliminary data.</text>
</comment>
<comment type="function">
    <text evidence="7">This protein is part of the stalk that links CF(0) to CF(1). It either transmits conformational changes from CF(0) to CF(1) or is implicated in proton conduction.</text>
</comment>
<protein>
    <recommendedName>
        <fullName evidence="7">ATP synthase subunit delta</fullName>
    </recommendedName>
    <alternativeName>
        <fullName evidence="7">ATP synthase F(1) sector subunit delta</fullName>
    </alternativeName>
    <alternativeName>
        <fullName evidence="7">F-type ATPase subunit delta</fullName>
        <shortName evidence="7">F-ATPase subunit delta</shortName>
    </alternativeName>
</protein>
<dbReference type="GeneID" id="64054343"/>
<name>A0A091BXJ5_9ENTE</name>
<keyword evidence="8" id="KW-0378">Hydrolase</keyword>
<dbReference type="GO" id="GO:0045259">
    <property type="term" value="C:proton-transporting ATP synthase complex"/>
    <property type="evidence" value="ECO:0007669"/>
    <property type="project" value="UniProtKB-KW"/>
</dbReference>